<dbReference type="EC" id="2.7.-.-" evidence="4"/>
<dbReference type="GO" id="GO:0046854">
    <property type="term" value="P:phosphatidylinositol phosphate biosynthetic process"/>
    <property type="evidence" value="ECO:0007669"/>
    <property type="project" value="TreeGrafter"/>
</dbReference>
<name>A0A395J425_9HELO</name>
<feature type="region of interest" description="Disordered" evidence="5">
    <location>
        <begin position="102"/>
        <end position="135"/>
    </location>
</feature>
<keyword evidence="2 4" id="KW-0808">Transferase</keyword>
<sequence length="329" mass="36855">MKFLPRYIGVLNVTLEKKHLKPKVLPKDDKDALAESNVTDGHPPKDETASTDTNGHTASQKALEPTRIISQSLRTSSIPIATVNFADNRHIIPKSFLQPHPHLIDPIEAPSAKDSTQTTQRGQSQSQPPPSGDFTFRPALSNKHAVSWGATTVNKELRNKVFGEAFLQQPIPIYRHKEARITKPNIKVWFFTTKCEFGVLLKQRLWDLKIRQNDQRDAIQVVDFAANPAEVADGRGNLKYFEEADDAGYKGDEEDVFTMDPEPDSVPVLPKILPSALVIPPRPVNPKEAQTQGQRIQYFLLLEDLTAGMKKPCIMDLKMGTRQYGIECT</sequence>
<feature type="region of interest" description="Disordered" evidence="5">
    <location>
        <begin position="26"/>
        <end position="70"/>
    </location>
</feature>
<dbReference type="PANTHER" id="PTHR12400:SF21">
    <property type="entry name" value="KINASE"/>
    <property type="match status" value="1"/>
</dbReference>
<organism evidence="6 7">
    <name type="scientific">Monilinia fructigena</name>
    <dbReference type="NCBI Taxonomy" id="38457"/>
    <lineage>
        <taxon>Eukaryota</taxon>
        <taxon>Fungi</taxon>
        <taxon>Dikarya</taxon>
        <taxon>Ascomycota</taxon>
        <taxon>Pezizomycotina</taxon>
        <taxon>Leotiomycetes</taxon>
        <taxon>Helotiales</taxon>
        <taxon>Sclerotiniaceae</taxon>
        <taxon>Monilinia</taxon>
    </lineage>
</organism>
<evidence type="ECO:0000256" key="4">
    <source>
        <dbReference type="RuleBase" id="RU363090"/>
    </source>
</evidence>
<accession>A0A395J425</accession>
<dbReference type="GO" id="GO:0005737">
    <property type="term" value="C:cytoplasm"/>
    <property type="evidence" value="ECO:0007669"/>
    <property type="project" value="TreeGrafter"/>
</dbReference>
<dbReference type="GO" id="GO:0005634">
    <property type="term" value="C:nucleus"/>
    <property type="evidence" value="ECO:0007669"/>
    <property type="project" value="TreeGrafter"/>
</dbReference>
<evidence type="ECO:0000256" key="1">
    <source>
        <dbReference type="ARBA" id="ARBA00007374"/>
    </source>
</evidence>
<feature type="compositionally biased region" description="Low complexity" evidence="5">
    <location>
        <begin position="115"/>
        <end position="126"/>
    </location>
</feature>
<evidence type="ECO:0000313" key="6">
    <source>
        <dbReference type="EMBL" id="RAL67026.1"/>
    </source>
</evidence>
<dbReference type="InterPro" id="IPR005522">
    <property type="entry name" value="IPK"/>
</dbReference>
<dbReference type="GO" id="GO:0032958">
    <property type="term" value="P:inositol phosphate biosynthetic process"/>
    <property type="evidence" value="ECO:0007669"/>
    <property type="project" value="InterPro"/>
</dbReference>
<dbReference type="OrthoDB" id="2573163at2759"/>
<comment type="caution">
    <text evidence="6">The sequence shown here is derived from an EMBL/GenBank/DDBJ whole genome shotgun (WGS) entry which is preliminary data.</text>
</comment>
<evidence type="ECO:0000313" key="7">
    <source>
        <dbReference type="Proteomes" id="UP000249056"/>
    </source>
</evidence>
<dbReference type="GO" id="GO:0008440">
    <property type="term" value="F:inositol-1,4,5-trisphosphate 3-kinase activity"/>
    <property type="evidence" value="ECO:0007669"/>
    <property type="project" value="TreeGrafter"/>
</dbReference>
<reference evidence="6 7" key="1">
    <citation type="submission" date="2018-06" db="EMBL/GenBank/DDBJ databases">
        <title>Genome Sequence of the Brown Rot Fungal Pathogen Monilinia fructigena.</title>
        <authorList>
            <person name="Landi L."/>
            <person name="De Miccolis Angelini R.M."/>
            <person name="Pollastro S."/>
            <person name="Abate D."/>
            <person name="Faretra F."/>
            <person name="Romanazzi G."/>
        </authorList>
    </citation>
    <scope>NUCLEOTIDE SEQUENCE [LARGE SCALE GENOMIC DNA]</scope>
    <source>
        <strain evidence="6 7">Mfrg269</strain>
    </source>
</reference>
<comment type="similarity">
    <text evidence="1 4">Belongs to the inositol phosphokinase (IPK) family.</text>
</comment>
<dbReference type="Gene3D" id="3.30.470.160">
    <property type="entry name" value="Inositol polyphosphate kinase"/>
    <property type="match status" value="1"/>
</dbReference>
<dbReference type="GO" id="GO:0000824">
    <property type="term" value="F:inositol-1,4,5,6-tetrakisphosphate 3-kinase activity"/>
    <property type="evidence" value="ECO:0007669"/>
    <property type="project" value="TreeGrafter"/>
</dbReference>
<feature type="compositionally biased region" description="Polar residues" evidence="5">
    <location>
        <begin position="50"/>
        <end position="60"/>
    </location>
</feature>
<evidence type="ECO:0000256" key="2">
    <source>
        <dbReference type="ARBA" id="ARBA00022679"/>
    </source>
</evidence>
<dbReference type="Pfam" id="PF03770">
    <property type="entry name" value="IPK"/>
    <property type="match status" value="1"/>
</dbReference>
<evidence type="ECO:0000256" key="5">
    <source>
        <dbReference type="SAM" id="MobiDB-lite"/>
    </source>
</evidence>
<dbReference type="InterPro" id="IPR038286">
    <property type="entry name" value="IPK_sf"/>
</dbReference>
<dbReference type="PANTHER" id="PTHR12400">
    <property type="entry name" value="INOSITOL POLYPHOSPHATE KINASE"/>
    <property type="match status" value="1"/>
</dbReference>
<proteinExistence type="inferred from homology"/>
<dbReference type="Proteomes" id="UP000249056">
    <property type="component" value="Unassembled WGS sequence"/>
</dbReference>
<evidence type="ECO:0000256" key="3">
    <source>
        <dbReference type="ARBA" id="ARBA00022777"/>
    </source>
</evidence>
<dbReference type="AlphaFoldDB" id="A0A395J425"/>
<keyword evidence="7" id="KW-1185">Reference proteome</keyword>
<keyword evidence="3 4" id="KW-0418">Kinase</keyword>
<dbReference type="EMBL" id="QKRW01000004">
    <property type="protein sequence ID" value="RAL67026.1"/>
    <property type="molecule type" value="Genomic_DNA"/>
</dbReference>
<gene>
    <name evidence="6" type="ORF">DID88_007806</name>
</gene>
<protein>
    <recommendedName>
        <fullName evidence="4">Kinase</fullName>
        <ecNumber evidence="4">2.7.-.-</ecNumber>
    </recommendedName>
</protein>
<dbReference type="SUPFAM" id="SSF56104">
    <property type="entry name" value="SAICAR synthase-like"/>
    <property type="match status" value="1"/>
</dbReference>